<comment type="similarity">
    <text evidence="8 9">Belongs to the TRAP transporter small permease family.</text>
</comment>
<dbReference type="GO" id="GO:0022857">
    <property type="term" value="F:transmembrane transporter activity"/>
    <property type="evidence" value="ECO:0007669"/>
    <property type="project" value="UniProtKB-UniRule"/>
</dbReference>
<evidence type="ECO:0000256" key="2">
    <source>
        <dbReference type="ARBA" id="ARBA00022448"/>
    </source>
</evidence>
<dbReference type="InterPro" id="IPR055348">
    <property type="entry name" value="DctQ"/>
</dbReference>
<reference evidence="12" key="1">
    <citation type="submission" date="2017-09" db="EMBL/GenBank/DDBJ databases">
        <title>Yangia sp. SAOS 153D whole genome sequencing.</title>
        <authorList>
            <person name="Verma A."/>
            <person name="Krishnamurthi S."/>
        </authorList>
    </citation>
    <scope>NUCLEOTIDE SEQUENCE [LARGE SCALE GENOMIC DNA]</scope>
    <source>
        <strain evidence="12">SAOS 153D</strain>
    </source>
</reference>
<comment type="subcellular location">
    <subcellularLocation>
        <location evidence="1 9">Cell inner membrane</location>
        <topology evidence="1 9">Multi-pass membrane protein</topology>
    </subcellularLocation>
</comment>
<comment type="function">
    <text evidence="9">Part of the tripartite ATP-independent periplasmic (TRAP) transport system.</text>
</comment>
<evidence type="ECO:0000313" key="12">
    <source>
        <dbReference type="EMBL" id="PBD18020.1"/>
    </source>
</evidence>
<feature type="domain" description="Tripartite ATP-independent periplasmic transporters DctQ component" evidence="11">
    <location>
        <begin position="75"/>
        <end position="204"/>
    </location>
</feature>
<evidence type="ECO:0000259" key="11">
    <source>
        <dbReference type="Pfam" id="PF04290"/>
    </source>
</evidence>
<organism evidence="12">
    <name type="scientific">Alloyangia mangrovi</name>
    <dbReference type="NCBI Taxonomy" id="1779329"/>
    <lineage>
        <taxon>Bacteria</taxon>
        <taxon>Pseudomonadati</taxon>
        <taxon>Pseudomonadota</taxon>
        <taxon>Alphaproteobacteria</taxon>
        <taxon>Rhodobacterales</taxon>
        <taxon>Roseobacteraceae</taxon>
        <taxon>Alloyangia</taxon>
    </lineage>
</organism>
<evidence type="ECO:0000256" key="9">
    <source>
        <dbReference type="RuleBase" id="RU369079"/>
    </source>
</evidence>
<keyword evidence="2 9" id="KW-0813">Transport</keyword>
<gene>
    <name evidence="12" type="ORF">CLG85_16970</name>
</gene>
<dbReference type="Pfam" id="PF04290">
    <property type="entry name" value="DctQ"/>
    <property type="match status" value="1"/>
</dbReference>
<sequence>MSPRSSRPRSRRSMTRASRARNSCRPTRNDPSRPVPARGRAQRPPHFTGTGPSMMPPDRLTRFFHVIASLAVVVMMLTVVADVVLRFVFNIPVRGAYDVVGFGLLVMVFFGMAPVVARQGEILIDIVDDMLPAAMLGLLKLLASLGTLVFLVFLGWSMFGPAHDAYVYGDRSLELGVPLWTLWAVAFAGLAGTGWAALRRVLGQAADAAHAAEVES</sequence>
<keyword evidence="7 9" id="KW-0472">Membrane</keyword>
<comment type="caution">
    <text evidence="12">The sequence shown here is derived from an EMBL/GenBank/DDBJ whole genome shotgun (WGS) entry which is preliminary data.</text>
</comment>
<evidence type="ECO:0000256" key="4">
    <source>
        <dbReference type="ARBA" id="ARBA00022519"/>
    </source>
</evidence>
<dbReference type="PANTHER" id="PTHR35011">
    <property type="entry name" value="2,3-DIKETO-L-GULONATE TRAP TRANSPORTER SMALL PERMEASE PROTEIN YIAM"/>
    <property type="match status" value="1"/>
</dbReference>
<proteinExistence type="inferred from homology"/>
<evidence type="ECO:0000256" key="10">
    <source>
        <dbReference type="SAM" id="MobiDB-lite"/>
    </source>
</evidence>
<feature type="transmembrane region" description="Helical" evidence="9">
    <location>
        <begin position="95"/>
        <end position="117"/>
    </location>
</feature>
<evidence type="ECO:0000256" key="5">
    <source>
        <dbReference type="ARBA" id="ARBA00022692"/>
    </source>
</evidence>
<feature type="transmembrane region" description="Helical" evidence="9">
    <location>
        <begin position="138"/>
        <end position="159"/>
    </location>
</feature>
<dbReference type="OrthoDB" id="4250245at2"/>
<accession>A0A2A3JUK5</accession>
<feature type="transmembrane region" description="Helical" evidence="9">
    <location>
        <begin position="179"/>
        <end position="198"/>
    </location>
</feature>
<comment type="subunit">
    <text evidence="9">The complex comprises the extracytoplasmic solute receptor protein and the two transmembrane proteins.</text>
</comment>
<evidence type="ECO:0000256" key="3">
    <source>
        <dbReference type="ARBA" id="ARBA00022475"/>
    </source>
</evidence>
<dbReference type="GO" id="GO:0015740">
    <property type="term" value="P:C4-dicarboxylate transport"/>
    <property type="evidence" value="ECO:0007669"/>
    <property type="project" value="TreeGrafter"/>
</dbReference>
<feature type="compositionally biased region" description="Basic residues" evidence="10">
    <location>
        <begin position="1"/>
        <end position="14"/>
    </location>
</feature>
<dbReference type="PANTHER" id="PTHR35011:SF10">
    <property type="entry name" value="TRAP TRANSPORTER SMALL PERMEASE PROTEIN"/>
    <property type="match status" value="1"/>
</dbReference>
<keyword evidence="6 9" id="KW-1133">Transmembrane helix</keyword>
<keyword evidence="5 9" id="KW-0812">Transmembrane</keyword>
<keyword evidence="4 9" id="KW-0997">Cell inner membrane</keyword>
<feature type="transmembrane region" description="Helical" evidence="9">
    <location>
        <begin position="63"/>
        <end position="89"/>
    </location>
</feature>
<evidence type="ECO:0000256" key="7">
    <source>
        <dbReference type="ARBA" id="ARBA00023136"/>
    </source>
</evidence>
<protein>
    <recommendedName>
        <fullName evidence="9">TRAP transporter small permease protein</fullName>
    </recommendedName>
</protein>
<dbReference type="EMBL" id="NTHN01000288">
    <property type="protein sequence ID" value="PBD18020.1"/>
    <property type="molecule type" value="Genomic_DNA"/>
</dbReference>
<dbReference type="AlphaFoldDB" id="A0A2A3JUK5"/>
<evidence type="ECO:0000256" key="8">
    <source>
        <dbReference type="ARBA" id="ARBA00038436"/>
    </source>
</evidence>
<feature type="region of interest" description="Disordered" evidence="10">
    <location>
        <begin position="1"/>
        <end position="54"/>
    </location>
</feature>
<evidence type="ECO:0000256" key="6">
    <source>
        <dbReference type="ARBA" id="ARBA00022989"/>
    </source>
</evidence>
<name>A0A2A3JUK5_9RHOB</name>
<keyword evidence="3" id="KW-1003">Cell membrane</keyword>
<evidence type="ECO:0000256" key="1">
    <source>
        <dbReference type="ARBA" id="ARBA00004429"/>
    </source>
</evidence>
<dbReference type="GO" id="GO:0005886">
    <property type="term" value="C:plasma membrane"/>
    <property type="evidence" value="ECO:0007669"/>
    <property type="project" value="UniProtKB-SubCell"/>
</dbReference>
<dbReference type="InterPro" id="IPR007387">
    <property type="entry name" value="TRAP_DctQ"/>
</dbReference>